<name>A0A858Q9R7_9GAMM</name>
<dbReference type="PANTHER" id="PTHR34475">
    <property type="match status" value="1"/>
</dbReference>
<dbReference type="CDD" id="cd00093">
    <property type="entry name" value="HTH_XRE"/>
    <property type="match status" value="1"/>
</dbReference>
<organism evidence="3 4">
    <name type="scientific">Methylococcus geothermalis</name>
    <dbReference type="NCBI Taxonomy" id="2681310"/>
    <lineage>
        <taxon>Bacteria</taxon>
        <taxon>Pseudomonadati</taxon>
        <taxon>Pseudomonadota</taxon>
        <taxon>Gammaproteobacteria</taxon>
        <taxon>Methylococcales</taxon>
        <taxon>Methylococcaceae</taxon>
        <taxon>Methylococcus</taxon>
    </lineage>
</organism>
<dbReference type="InterPro" id="IPR010982">
    <property type="entry name" value="Lambda_DNA-bd_dom_sf"/>
</dbReference>
<dbReference type="InterPro" id="IPR050400">
    <property type="entry name" value="Bact_Cytoskel_RodZ"/>
</dbReference>
<evidence type="ECO:0000256" key="1">
    <source>
        <dbReference type="SAM" id="MobiDB-lite"/>
    </source>
</evidence>
<sequence length="301" mass="31994">MSEAMGHDLEDRQDGEGRSLGAILKAAREARRWGIDKIARELHLPVETVGALERDDYSVLPPPTFVRGYVRSYARLLGLPEQEAVDAYHRVVGEGAEPALHPAARGQGEARPASWAGPLGWLLVGMLGIWGYQYWRSSQTSEPVPSPVGLSGPAPEESAARGAGLPADAETPHPSNMPATAVRPLEVAGASPAPSVRSDTPAPAPGLAQPSGQSGQPEVATLVLSFSGDSWASVIDADGKKLLYQTVAKGQVRTVQGKAPFKITLGRPADTLLEYNGQAYDHGYKSNRTSVRFIVPKETAH</sequence>
<dbReference type="InterPro" id="IPR025194">
    <property type="entry name" value="RodZ-like_C"/>
</dbReference>
<evidence type="ECO:0000313" key="3">
    <source>
        <dbReference type="EMBL" id="QJD30426.1"/>
    </source>
</evidence>
<protein>
    <submittedName>
        <fullName evidence="3">DUF4115 domain-containing protein</fullName>
    </submittedName>
</protein>
<dbReference type="Gene3D" id="1.10.260.40">
    <property type="entry name" value="lambda repressor-like DNA-binding domains"/>
    <property type="match status" value="1"/>
</dbReference>
<feature type="region of interest" description="Disordered" evidence="1">
    <location>
        <begin position="141"/>
        <end position="216"/>
    </location>
</feature>
<dbReference type="Proteomes" id="UP000503004">
    <property type="component" value="Chromosome"/>
</dbReference>
<keyword evidence="4" id="KW-1185">Reference proteome</keyword>
<proteinExistence type="predicted"/>
<dbReference type="Pfam" id="PF13464">
    <property type="entry name" value="RodZ_C"/>
    <property type="match status" value="1"/>
</dbReference>
<reference evidence="4" key="1">
    <citation type="submission" date="2019-12" db="EMBL/GenBank/DDBJ databases">
        <authorList>
            <person name="Awala S.I."/>
            <person name="Rhee S.K."/>
        </authorList>
    </citation>
    <scope>NUCLEOTIDE SEQUENCE [LARGE SCALE GENOMIC DNA]</scope>
    <source>
        <strain evidence="4">IM1</strain>
    </source>
</reference>
<dbReference type="PANTHER" id="PTHR34475:SF1">
    <property type="entry name" value="CYTOSKELETON PROTEIN RODZ"/>
    <property type="match status" value="1"/>
</dbReference>
<feature type="domain" description="Cytoskeleton protein RodZ-like C-terminal" evidence="2">
    <location>
        <begin position="223"/>
        <end position="285"/>
    </location>
</feature>
<dbReference type="RefSeq" id="WP_169603702.1">
    <property type="nucleotide sequence ID" value="NZ_CP046565.1"/>
</dbReference>
<evidence type="ECO:0000313" key="4">
    <source>
        <dbReference type="Proteomes" id="UP000503004"/>
    </source>
</evidence>
<accession>A0A858Q9R7</accession>
<evidence type="ECO:0000259" key="2">
    <source>
        <dbReference type="Pfam" id="PF13464"/>
    </source>
</evidence>
<gene>
    <name evidence="3" type="ORF">GNH96_10875</name>
</gene>
<dbReference type="EMBL" id="CP046565">
    <property type="protein sequence ID" value="QJD30426.1"/>
    <property type="molecule type" value="Genomic_DNA"/>
</dbReference>
<dbReference type="InterPro" id="IPR001387">
    <property type="entry name" value="Cro/C1-type_HTH"/>
</dbReference>
<dbReference type="Pfam" id="PF13413">
    <property type="entry name" value="HTH_25"/>
    <property type="match status" value="1"/>
</dbReference>
<dbReference type="KEGG" id="metu:GNH96_10875"/>
<dbReference type="GO" id="GO:0003677">
    <property type="term" value="F:DNA binding"/>
    <property type="evidence" value="ECO:0007669"/>
    <property type="project" value="InterPro"/>
</dbReference>
<dbReference type="AlphaFoldDB" id="A0A858Q9R7"/>